<dbReference type="PANTHER" id="PTHR43343">
    <property type="entry name" value="PEPTIDASE S12"/>
    <property type="match status" value="1"/>
</dbReference>
<dbReference type="EMBL" id="LT838272">
    <property type="protein sequence ID" value="SMB93784.1"/>
    <property type="molecule type" value="Genomic_DNA"/>
</dbReference>
<keyword evidence="7" id="KW-1185">Reference proteome</keyword>
<dbReference type="InterPro" id="IPR043504">
    <property type="entry name" value="Peptidase_S1_PA_chymotrypsin"/>
</dbReference>
<name>A0A1W1VLE5_9FIRM</name>
<dbReference type="CDD" id="cd10839">
    <property type="entry name" value="cpPDZ1_DegP-like"/>
    <property type="match status" value="1"/>
</dbReference>
<dbReference type="Proteomes" id="UP000192569">
    <property type="component" value="Chromosome I"/>
</dbReference>
<dbReference type="STRING" id="698762.SAMN00808754_0914"/>
<dbReference type="SUPFAM" id="SSF50494">
    <property type="entry name" value="Trypsin-like serine proteases"/>
    <property type="match status" value="1"/>
</dbReference>
<dbReference type="Pfam" id="PF13180">
    <property type="entry name" value="PDZ_2"/>
    <property type="match status" value="1"/>
</dbReference>
<dbReference type="RefSeq" id="WP_084664419.1">
    <property type="nucleotide sequence ID" value="NZ_LT838272.1"/>
</dbReference>
<dbReference type="OrthoDB" id="9758917at2"/>
<dbReference type="InterPro" id="IPR036034">
    <property type="entry name" value="PDZ_sf"/>
</dbReference>
<keyword evidence="4" id="KW-1133">Transmembrane helix</keyword>
<dbReference type="Gene3D" id="2.30.42.10">
    <property type="match status" value="1"/>
</dbReference>
<dbReference type="GO" id="GO:0004252">
    <property type="term" value="F:serine-type endopeptidase activity"/>
    <property type="evidence" value="ECO:0007669"/>
    <property type="project" value="InterPro"/>
</dbReference>
<dbReference type="PRINTS" id="PR00834">
    <property type="entry name" value="PROTEASES2C"/>
</dbReference>
<dbReference type="SUPFAM" id="SSF50156">
    <property type="entry name" value="PDZ domain-like"/>
    <property type="match status" value="1"/>
</dbReference>
<keyword evidence="4" id="KW-0812">Transmembrane</keyword>
<dbReference type="PANTHER" id="PTHR43343:SF3">
    <property type="entry name" value="PROTEASE DO-LIKE 8, CHLOROPLASTIC"/>
    <property type="match status" value="1"/>
</dbReference>
<evidence type="ECO:0000256" key="4">
    <source>
        <dbReference type="SAM" id="Phobius"/>
    </source>
</evidence>
<gene>
    <name evidence="6" type="ORF">SAMN00808754_0914</name>
</gene>
<evidence type="ECO:0000256" key="1">
    <source>
        <dbReference type="ARBA" id="ARBA00010541"/>
    </source>
</evidence>
<protein>
    <submittedName>
        <fullName evidence="6">Do/DeqQ family serine protease</fullName>
    </submittedName>
</protein>
<organism evidence="6 7">
    <name type="scientific">Thermanaeromonas toyohensis ToBE</name>
    <dbReference type="NCBI Taxonomy" id="698762"/>
    <lineage>
        <taxon>Bacteria</taxon>
        <taxon>Bacillati</taxon>
        <taxon>Bacillota</taxon>
        <taxon>Clostridia</taxon>
        <taxon>Neomoorellales</taxon>
        <taxon>Neomoorellaceae</taxon>
        <taxon>Thermanaeromonas</taxon>
    </lineage>
</organism>
<evidence type="ECO:0000259" key="5">
    <source>
        <dbReference type="PROSITE" id="PS50106"/>
    </source>
</evidence>
<feature type="domain" description="PDZ" evidence="5">
    <location>
        <begin position="294"/>
        <end position="373"/>
    </location>
</feature>
<dbReference type="Gene3D" id="2.40.10.10">
    <property type="entry name" value="Trypsin-like serine proteases"/>
    <property type="match status" value="2"/>
</dbReference>
<reference evidence="6 7" key="1">
    <citation type="submission" date="2017-04" db="EMBL/GenBank/DDBJ databases">
        <authorList>
            <person name="Afonso C.L."/>
            <person name="Miller P.J."/>
            <person name="Scott M.A."/>
            <person name="Spackman E."/>
            <person name="Goraichik I."/>
            <person name="Dimitrov K.M."/>
            <person name="Suarez D.L."/>
            <person name="Swayne D.E."/>
        </authorList>
    </citation>
    <scope>NUCLEOTIDE SEQUENCE [LARGE SCALE GENOMIC DNA]</scope>
    <source>
        <strain evidence="6 7">ToBE</strain>
    </source>
</reference>
<proteinExistence type="inferred from homology"/>
<dbReference type="GO" id="GO:0006508">
    <property type="term" value="P:proteolysis"/>
    <property type="evidence" value="ECO:0007669"/>
    <property type="project" value="UniProtKB-KW"/>
</dbReference>
<dbReference type="InterPro" id="IPR009003">
    <property type="entry name" value="Peptidase_S1_PA"/>
</dbReference>
<comment type="similarity">
    <text evidence="1">Belongs to the peptidase S1C family.</text>
</comment>
<dbReference type="Pfam" id="PF13365">
    <property type="entry name" value="Trypsin_2"/>
    <property type="match status" value="1"/>
</dbReference>
<dbReference type="InterPro" id="IPR001940">
    <property type="entry name" value="Peptidase_S1C"/>
</dbReference>
<evidence type="ECO:0000256" key="3">
    <source>
        <dbReference type="ARBA" id="ARBA00022801"/>
    </source>
</evidence>
<evidence type="ECO:0000313" key="6">
    <source>
        <dbReference type="EMBL" id="SMB93784.1"/>
    </source>
</evidence>
<evidence type="ECO:0000313" key="7">
    <source>
        <dbReference type="Proteomes" id="UP000192569"/>
    </source>
</evidence>
<dbReference type="PROSITE" id="PS50106">
    <property type="entry name" value="PDZ"/>
    <property type="match status" value="1"/>
</dbReference>
<evidence type="ECO:0000256" key="2">
    <source>
        <dbReference type="ARBA" id="ARBA00022670"/>
    </source>
</evidence>
<dbReference type="AlphaFoldDB" id="A0A1W1VLE5"/>
<accession>A0A1W1VLE5</accession>
<sequence>MYYREGRRGLGWLLLLVFLAGVAVTTAFFVLSSPSKASNLSPGQGAGTQVFTGKAAAANLPPGLGPEAIADIVEAASPAVVRIDTVVGGGNLPSPFNDPFFRQFFGLPLPRQQETALGSGFIISPDGYILTNEHVVEGAREVKVTIVGFDQPFKAKVVGADRDLDLAVLKVEAGKPLPYLKLGDADKARVGEWVIAIGNPYGLDHTVTVGVLSAKGRPIDTQDRHYENLLQTDASINPGNSGGPLLNLKGEVIGINTAVKVDAQGVGFAIPSTTVQPVLNDLMTKGKIVRPWLGVVLQEVTPDIADFLGMSKPEGVLVREVVPEGPAAKAGLKRGDIILQVDGQPVNSASELVKLIQKKQVGQTMQLLVFRRGSRLSLTVTLAEKPSQF</sequence>
<dbReference type="InterPro" id="IPR001478">
    <property type="entry name" value="PDZ"/>
</dbReference>
<dbReference type="SMART" id="SM00228">
    <property type="entry name" value="PDZ"/>
    <property type="match status" value="1"/>
</dbReference>
<keyword evidence="2 6" id="KW-0645">Protease</keyword>
<keyword evidence="4" id="KW-0472">Membrane</keyword>
<feature type="transmembrane region" description="Helical" evidence="4">
    <location>
        <begin position="12"/>
        <end position="31"/>
    </location>
</feature>
<keyword evidence="3" id="KW-0378">Hydrolase</keyword>
<dbReference type="InterPro" id="IPR051201">
    <property type="entry name" value="Chloro_Bact_Ser_Proteases"/>
</dbReference>